<dbReference type="AlphaFoldDB" id="A0A382YR78"/>
<accession>A0A382YR78</accession>
<organism evidence="1">
    <name type="scientific">marine metagenome</name>
    <dbReference type="NCBI Taxonomy" id="408172"/>
    <lineage>
        <taxon>unclassified sequences</taxon>
        <taxon>metagenomes</taxon>
        <taxon>ecological metagenomes</taxon>
    </lineage>
</organism>
<reference evidence="1" key="1">
    <citation type="submission" date="2018-05" db="EMBL/GenBank/DDBJ databases">
        <authorList>
            <person name="Lanie J.A."/>
            <person name="Ng W.-L."/>
            <person name="Kazmierczak K.M."/>
            <person name="Andrzejewski T.M."/>
            <person name="Davidsen T.M."/>
            <person name="Wayne K.J."/>
            <person name="Tettelin H."/>
            <person name="Glass J.I."/>
            <person name="Rusch D."/>
            <person name="Podicherti R."/>
            <person name="Tsui H.-C.T."/>
            <person name="Winkler M.E."/>
        </authorList>
    </citation>
    <scope>NUCLEOTIDE SEQUENCE</scope>
</reference>
<evidence type="ECO:0000313" key="1">
    <source>
        <dbReference type="EMBL" id="SVD85782.1"/>
    </source>
</evidence>
<protein>
    <submittedName>
        <fullName evidence="1">Uncharacterized protein</fullName>
    </submittedName>
</protein>
<proteinExistence type="predicted"/>
<dbReference type="EMBL" id="UINC01177903">
    <property type="protein sequence ID" value="SVD85782.1"/>
    <property type="molecule type" value="Genomic_DNA"/>
</dbReference>
<gene>
    <name evidence="1" type="ORF">METZ01_LOCUS438636</name>
</gene>
<name>A0A382YR78_9ZZZZ</name>
<sequence>MVGDMLTGFLQLFLFESDSHRVTGLAFPTLVAN</sequence>